<dbReference type="STRING" id="30732.ENSOMEP00000031159"/>
<feature type="domain" description="C-type lectin" evidence="2">
    <location>
        <begin position="37"/>
        <end position="163"/>
    </location>
</feature>
<dbReference type="GeneID" id="112159521"/>
<evidence type="ECO:0000313" key="4">
    <source>
        <dbReference type="Proteomes" id="UP000261560"/>
    </source>
</evidence>
<dbReference type="Gene3D" id="3.10.100.10">
    <property type="entry name" value="Mannose-Binding Protein A, subunit A"/>
    <property type="match status" value="2"/>
</dbReference>
<dbReference type="OMA" id="FAWQARQ"/>
<dbReference type="Proteomes" id="UP000261560">
    <property type="component" value="Unplaced"/>
</dbReference>
<accession>A0A3B3DP06</accession>
<keyword evidence="4" id="KW-1185">Reference proteome</keyword>
<dbReference type="GeneTree" id="ENSGT01100000263473"/>
<name>A0A3B3DP06_ORYME</name>
<dbReference type="RefSeq" id="XP_024149412.1">
    <property type="nucleotide sequence ID" value="XM_024293644.2"/>
</dbReference>
<dbReference type="PANTHER" id="PTHR45784:SF3">
    <property type="entry name" value="C-TYPE LECTIN DOMAIN FAMILY 4 MEMBER K-LIKE-RELATED"/>
    <property type="match status" value="1"/>
</dbReference>
<evidence type="ECO:0000259" key="2">
    <source>
        <dbReference type="PROSITE" id="PS50041"/>
    </source>
</evidence>
<dbReference type="InterPro" id="IPR018378">
    <property type="entry name" value="C-type_lectin_CS"/>
</dbReference>
<dbReference type="PaxDb" id="30732-ENSOMEP00000031159"/>
<dbReference type="SMART" id="SM00034">
    <property type="entry name" value="CLECT"/>
    <property type="match status" value="2"/>
</dbReference>
<dbReference type="AlphaFoldDB" id="A0A3B3DP06"/>
<reference evidence="3" key="1">
    <citation type="submission" date="2025-08" db="UniProtKB">
        <authorList>
            <consortium name="Ensembl"/>
        </authorList>
    </citation>
    <scope>IDENTIFICATION</scope>
</reference>
<dbReference type="PROSITE" id="PS50041">
    <property type="entry name" value="C_TYPE_LECTIN_2"/>
    <property type="match status" value="2"/>
</dbReference>
<sequence length="348" mass="39766">MLNICSHSLREQNREQTMENLLLFIISASALCAADPLPKITYHLIYDMKTWSEAQSFCRANFTDMMIVDSLDDVKILMDTVDSNKLLNLTNSSVAWIGMYNDLGSWSWSLEDKNFYQPGEADFRNWNTGEPNFHLGKVQCVEMSSSGLWNDAPCEWSFKPICSSVTGTSATFHYVNTSMSWPDAQTYCRTHFTDLASIRNQAENLNMVNTKILGEDVWFGLYRGAWRLTNGSLPTLKYWRDGQPNSHDEDCAVANFDDQGKWEDWSCSDSRASVCYHIVQNSHKVVRLKLQRNSVNLNDPVVLEQLLTQLKQKLRGNGQQGLLNVNWRKKSDGLVFHEFKTPTGEEAE</sequence>
<evidence type="ECO:0000256" key="1">
    <source>
        <dbReference type="ARBA" id="ARBA00023157"/>
    </source>
</evidence>
<proteinExistence type="predicted"/>
<dbReference type="SUPFAM" id="SSF56436">
    <property type="entry name" value="C-type lectin-like"/>
    <property type="match status" value="2"/>
</dbReference>
<dbReference type="OrthoDB" id="6369810at2759"/>
<dbReference type="RefSeq" id="XP_024149413.1">
    <property type="nucleotide sequence ID" value="XM_024293645.2"/>
</dbReference>
<keyword evidence="1" id="KW-1015">Disulfide bond</keyword>
<reference evidence="3" key="2">
    <citation type="submission" date="2025-09" db="UniProtKB">
        <authorList>
            <consortium name="Ensembl"/>
        </authorList>
    </citation>
    <scope>IDENTIFICATION</scope>
</reference>
<organism evidence="3 4">
    <name type="scientific">Oryzias melastigma</name>
    <name type="common">Marine medaka</name>
    <dbReference type="NCBI Taxonomy" id="30732"/>
    <lineage>
        <taxon>Eukaryota</taxon>
        <taxon>Metazoa</taxon>
        <taxon>Chordata</taxon>
        <taxon>Craniata</taxon>
        <taxon>Vertebrata</taxon>
        <taxon>Euteleostomi</taxon>
        <taxon>Actinopterygii</taxon>
        <taxon>Neopterygii</taxon>
        <taxon>Teleostei</taxon>
        <taxon>Neoteleostei</taxon>
        <taxon>Acanthomorphata</taxon>
        <taxon>Ovalentaria</taxon>
        <taxon>Atherinomorphae</taxon>
        <taxon>Beloniformes</taxon>
        <taxon>Adrianichthyidae</taxon>
        <taxon>Oryziinae</taxon>
        <taxon>Oryzias</taxon>
    </lineage>
</organism>
<dbReference type="Ensembl" id="ENSOMET00000022175.1">
    <property type="protein sequence ID" value="ENSOMEP00000031159.1"/>
    <property type="gene ID" value="ENSOMEG00000015804.1"/>
</dbReference>
<protein>
    <submittedName>
        <fullName evidence="3">Macrophage mannose receptor 1-like</fullName>
    </submittedName>
</protein>
<dbReference type="PROSITE" id="PS00615">
    <property type="entry name" value="C_TYPE_LECTIN_1"/>
    <property type="match status" value="1"/>
</dbReference>
<evidence type="ECO:0000313" key="3">
    <source>
        <dbReference type="Ensembl" id="ENSOMEP00000031159.1"/>
    </source>
</evidence>
<dbReference type="KEGG" id="oml:112159521"/>
<dbReference type="Pfam" id="PF00059">
    <property type="entry name" value="Lectin_C"/>
    <property type="match status" value="2"/>
</dbReference>
<feature type="domain" description="C-type lectin" evidence="2">
    <location>
        <begin position="172"/>
        <end position="276"/>
    </location>
</feature>
<dbReference type="InterPro" id="IPR016186">
    <property type="entry name" value="C-type_lectin-like/link_sf"/>
</dbReference>
<dbReference type="PANTHER" id="PTHR45784">
    <property type="entry name" value="C-TYPE LECTIN DOMAIN FAMILY 20 MEMBER A-RELATED"/>
    <property type="match status" value="1"/>
</dbReference>
<dbReference type="InterPro" id="IPR016187">
    <property type="entry name" value="CTDL_fold"/>
</dbReference>
<dbReference type="InterPro" id="IPR001304">
    <property type="entry name" value="C-type_lectin-like"/>
</dbReference>